<feature type="compositionally biased region" description="Basic and acidic residues" evidence="13">
    <location>
        <begin position="425"/>
        <end position="434"/>
    </location>
</feature>
<evidence type="ECO:0000256" key="7">
    <source>
        <dbReference type="ARBA" id="ARBA00022794"/>
    </source>
</evidence>
<dbReference type="PANTHER" id="PTHR19853">
    <property type="entry name" value="WD REPEAT CONTAINING PROTEIN 3 WDR3"/>
    <property type="match status" value="1"/>
</dbReference>
<feature type="compositionally biased region" description="Polar residues" evidence="13">
    <location>
        <begin position="1138"/>
        <end position="1179"/>
    </location>
</feature>
<evidence type="ECO:0000256" key="13">
    <source>
        <dbReference type="SAM" id="MobiDB-lite"/>
    </source>
</evidence>
<dbReference type="InterPro" id="IPR036322">
    <property type="entry name" value="WD40_repeat_dom_sf"/>
</dbReference>
<dbReference type="InterPro" id="IPR000195">
    <property type="entry name" value="Rab-GAP-TBC_dom"/>
</dbReference>
<evidence type="ECO:0000259" key="14">
    <source>
        <dbReference type="PROSITE" id="PS50086"/>
    </source>
</evidence>
<feature type="region of interest" description="Disordered" evidence="13">
    <location>
        <begin position="423"/>
        <end position="450"/>
    </location>
</feature>
<comment type="function">
    <text evidence="11">Molecular adapter which is involved in cilium biogenesis. Part of a functional complex including OFD1 a centriolar protein involved in cilium assembly. Could regulate the cAMP-dependent phosphorylation of OFD1, and its subsequent ubiquitination by PJA2 which ultimately leads to its proteasomal degradation.</text>
</comment>
<protein>
    <recommendedName>
        <fullName evidence="3">TBC1 domain family member 31</fullName>
    </recommendedName>
</protein>
<dbReference type="GO" id="GO:0060271">
    <property type="term" value="P:cilium assembly"/>
    <property type="evidence" value="ECO:0007669"/>
    <property type="project" value="UniProtKB-ARBA"/>
</dbReference>
<feature type="coiled-coil region" evidence="12">
    <location>
        <begin position="1046"/>
        <end position="1102"/>
    </location>
</feature>
<evidence type="ECO:0000256" key="10">
    <source>
        <dbReference type="ARBA" id="ARBA00023273"/>
    </source>
</evidence>
<keyword evidence="8 12" id="KW-0175">Coiled coil</keyword>
<evidence type="ECO:0000256" key="3">
    <source>
        <dbReference type="ARBA" id="ARBA00014199"/>
    </source>
</evidence>
<comment type="subcellular location">
    <subcellularLocation>
        <location evidence="1">Cytoplasm</location>
        <location evidence="1">Cytoskeleton</location>
        <location evidence="1">Cilium basal body</location>
    </subcellularLocation>
    <subcellularLocation>
        <location evidence="2">Cytoplasm</location>
        <location evidence="2">Cytoskeleton</location>
        <location evidence="2">Microtubule organizing center</location>
        <location evidence="2">Centrosome</location>
        <location evidence="2">Centriolar satellite</location>
    </subcellularLocation>
</comment>
<evidence type="ECO:0000256" key="12">
    <source>
        <dbReference type="SAM" id="Coils"/>
    </source>
</evidence>
<evidence type="ECO:0000313" key="15">
    <source>
        <dbReference type="EMBL" id="CAD7399705.1"/>
    </source>
</evidence>
<feature type="compositionally biased region" description="Polar residues" evidence="13">
    <location>
        <begin position="1195"/>
        <end position="1204"/>
    </location>
</feature>
<evidence type="ECO:0000256" key="5">
    <source>
        <dbReference type="ARBA" id="ARBA00022574"/>
    </source>
</evidence>
<dbReference type="GO" id="GO:0034451">
    <property type="term" value="C:centriolar satellite"/>
    <property type="evidence" value="ECO:0007669"/>
    <property type="project" value="UniProtKB-SubCell"/>
</dbReference>
<evidence type="ECO:0000256" key="11">
    <source>
        <dbReference type="ARBA" id="ARBA00034464"/>
    </source>
</evidence>
<dbReference type="InterPro" id="IPR001680">
    <property type="entry name" value="WD40_rpt"/>
</dbReference>
<accession>A0A7R9CRQ2</accession>
<gene>
    <name evidence="15" type="ORF">TCEB3V08_LOCUS5149</name>
</gene>
<feature type="region of interest" description="Disordered" evidence="13">
    <location>
        <begin position="1138"/>
        <end position="1222"/>
    </location>
</feature>
<evidence type="ECO:0000256" key="6">
    <source>
        <dbReference type="ARBA" id="ARBA00022737"/>
    </source>
</evidence>
<dbReference type="SUPFAM" id="SSF50978">
    <property type="entry name" value="WD40 repeat-like"/>
    <property type="match status" value="1"/>
</dbReference>
<evidence type="ECO:0000256" key="1">
    <source>
        <dbReference type="ARBA" id="ARBA00004120"/>
    </source>
</evidence>
<proteinExistence type="predicted"/>
<feature type="region of interest" description="Disordered" evidence="13">
    <location>
        <begin position="866"/>
        <end position="936"/>
    </location>
</feature>
<sequence length="1383" mass="159865">MDLAIHNDGKPFKIVKQVFYPKLSRKDGLIIQIHHTTPAGNGDTHRVRFVHVAFNEIGEQLAAADHRGNIFIIDLNSNKFWLLPNLGICTVIAFSPHKSATLLLGTVDRALNFINTETGDIMGSLVGHTLPAKQVSFSCRGRYCLTVSSEEAIIWDSETLTQAHKLTMHTNVAIKQVMFMPVSDYVLACFQDDAMNVWKFETFECVKQIIPDAWKSHHLKSIAFTRNGRAMVIGGHTSSLVVFALDTWTVKKLIQLPEGMGGVRHIQFLPQMFDGGANKMYQMRINDTSRYFVSYASSATHVNTGLQSGGTVTTNNPGADMVPRDQITCTIDLRGKVLILYSILIKGKTTLSTPDRDSNLELPIIGSLVYCESSTLDHVNTEAGRFTCSGNGKYVAGVLHSGEVNVYHGSRLLDQGSSLLSDDTPVERVEEARRSTTPTKKLPAPRRNQTSLQRQLAQVDKQIKEELTLERLRPILKQFCEYPESYRPLIWRTILEVPRNQAAFVGLVNRGVHPSYQLLDKDYPMENRPLIKNLKRVLSCLSHWSTLFGQVKYLPAFVFPFVKVLQNDPLACFEVVLTIIVNWCQFWFEYFPFPPINILAMVENVLEEHDPELLEYLCQAKVTSQLYAWPLLHTAFSEVLVKNEWMAFWDHVFSNEPSFLLMAVVAYNITLRATVKSCKTTQDFEFFYSNPNPIDMKRFISKTYHLLNKTKDEIHPRQYLRDFEPLNKGAYPVFTGYPKNIVDYQARHLEQIQEEEAEMVREKQAVSKERAEQEKKLEEQARTQIQEDRLEKLESVYRATVRQEEERISRQRQKVMSLRRELRDRELELLKGAKDKIMRQNTRQRQATLERLLDDINHKRFPTFFSPHTSSCLGSFPRTPDPKSSRHPSTPQSVSPTTDSENFSEKALHVSTIKSKRPRKESANPKRRDRSQEEAELAMAKEEMRRHYTQIELNKKELECQLGVGQMMGPSLSMEHRLIQQQQEQLDQEMRKLRTETSAEHHAKQVDVTARIGLIDELLQRVEIELAKEMALRQHNLETNHENLQVLHLESETKTLEVEVQRLLEQLTQLREQEGTARLGELQNSLKDRREMNQELHDWARKHRTNREPSSVTELIWACQRSQNNSTDQYNKECSNTINNKQRSNTINNKQHSTTQHSGELSDTQSNEQHFTTQSNGVCSETPYGRENLTDEHGQLSQKYSSHSHLNKESLTDEYNEQTSDDEKIPNKYYKEQLLPQHHTSIPNEDGRSDPTDYYTEHLTKLPRDYTCISDQNMWDCHCSSDDLKERLAEEKWYDLQNKKFMVYPPCEDVPYCSNRLIPSRHGHFYTRDDDCCAEHLCTRPHLLDSVRQKKHTTYSGRDQWTKPGLSMAEWEKKHRLKKIGEF</sequence>
<keyword evidence="7" id="KW-0970">Cilium biogenesis/degradation</keyword>
<dbReference type="SUPFAM" id="SSF47923">
    <property type="entry name" value="Ypt/Rab-GAP domain of gyp1p"/>
    <property type="match status" value="1"/>
</dbReference>
<feature type="domain" description="Rab-GAP TBC" evidence="14">
    <location>
        <begin position="481"/>
        <end position="656"/>
    </location>
</feature>
<feature type="compositionally biased region" description="Polar residues" evidence="13">
    <location>
        <begin position="887"/>
        <end position="901"/>
    </location>
</feature>
<dbReference type="PROSITE" id="PS50086">
    <property type="entry name" value="TBC_RABGAP"/>
    <property type="match status" value="1"/>
</dbReference>
<dbReference type="InterPro" id="IPR035969">
    <property type="entry name" value="Rab-GAP_TBC_sf"/>
</dbReference>
<feature type="compositionally biased region" description="Basic and acidic residues" evidence="13">
    <location>
        <begin position="920"/>
        <end position="936"/>
    </location>
</feature>
<dbReference type="InterPro" id="IPR015943">
    <property type="entry name" value="WD40/YVTN_repeat-like_dom_sf"/>
</dbReference>
<keyword evidence="10" id="KW-0966">Cell projection</keyword>
<dbReference type="FunFam" id="1.10.472.80:FF:000022">
    <property type="entry name" value="TBC1 domain family, member 31"/>
    <property type="match status" value="1"/>
</dbReference>
<dbReference type="SMART" id="SM00320">
    <property type="entry name" value="WD40"/>
    <property type="match status" value="4"/>
</dbReference>
<evidence type="ECO:0000256" key="8">
    <source>
        <dbReference type="ARBA" id="ARBA00023054"/>
    </source>
</evidence>
<dbReference type="Gene3D" id="1.10.472.80">
    <property type="entry name" value="Ypt/Rab-GAP domain of gyp1p, domain 3"/>
    <property type="match status" value="1"/>
</dbReference>
<name>A0A7R9CRQ2_TIMCR</name>
<dbReference type="PANTHER" id="PTHR19853:SF1">
    <property type="entry name" value="TBC1 DOMAIN FAMILY MEMBER 31"/>
    <property type="match status" value="1"/>
</dbReference>
<keyword evidence="9" id="KW-0206">Cytoskeleton</keyword>
<evidence type="ECO:0000256" key="2">
    <source>
        <dbReference type="ARBA" id="ARBA00004607"/>
    </source>
</evidence>
<feature type="coiled-coil region" evidence="12">
    <location>
        <begin position="745"/>
        <end position="828"/>
    </location>
</feature>
<dbReference type="InterPro" id="IPR051570">
    <property type="entry name" value="TBC1_cilium_biogenesis"/>
</dbReference>
<organism evidence="15">
    <name type="scientific">Timema cristinae</name>
    <name type="common">Walking stick</name>
    <dbReference type="NCBI Taxonomy" id="61476"/>
    <lineage>
        <taxon>Eukaryota</taxon>
        <taxon>Metazoa</taxon>
        <taxon>Ecdysozoa</taxon>
        <taxon>Arthropoda</taxon>
        <taxon>Hexapoda</taxon>
        <taxon>Insecta</taxon>
        <taxon>Pterygota</taxon>
        <taxon>Neoptera</taxon>
        <taxon>Polyneoptera</taxon>
        <taxon>Phasmatodea</taxon>
        <taxon>Timematodea</taxon>
        <taxon>Timematoidea</taxon>
        <taxon>Timematidae</taxon>
        <taxon>Timema</taxon>
    </lineage>
</organism>
<dbReference type="GO" id="GO:0060090">
    <property type="term" value="F:molecular adaptor activity"/>
    <property type="evidence" value="ECO:0007669"/>
    <property type="project" value="UniProtKB-ARBA"/>
</dbReference>
<evidence type="ECO:0000256" key="4">
    <source>
        <dbReference type="ARBA" id="ARBA00022490"/>
    </source>
</evidence>
<reference evidence="15" key="1">
    <citation type="submission" date="2020-11" db="EMBL/GenBank/DDBJ databases">
        <authorList>
            <person name="Tran Van P."/>
        </authorList>
    </citation>
    <scope>NUCLEOTIDE SEQUENCE</scope>
</reference>
<dbReference type="Pfam" id="PF00566">
    <property type="entry name" value="RabGAP-TBC"/>
    <property type="match status" value="1"/>
</dbReference>
<evidence type="ECO:0000256" key="9">
    <source>
        <dbReference type="ARBA" id="ARBA00023212"/>
    </source>
</evidence>
<keyword evidence="5" id="KW-0853">WD repeat</keyword>
<dbReference type="EMBL" id="OC317906">
    <property type="protein sequence ID" value="CAD7399705.1"/>
    <property type="molecule type" value="Genomic_DNA"/>
</dbReference>
<dbReference type="Gene3D" id="2.130.10.10">
    <property type="entry name" value="YVTN repeat-like/Quinoprotein amine dehydrogenase"/>
    <property type="match status" value="1"/>
</dbReference>
<keyword evidence="4" id="KW-0963">Cytoplasm</keyword>
<keyword evidence="6" id="KW-0677">Repeat</keyword>
<dbReference type="GO" id="GO:0036064">
    <property type="term" value="C:ciliary basal body"/>
    <property type="evidence" value="ECO:0007669"/>
    <property type="project" value="TreeGrafter"/>
</dbReference>